<dbReference type="AlphaFoldDB" id="A0A1A9BC33"/>
<evidence type="ECO:0000313" key="2">
    <source>
        <dbReference type="EMBL" id="SBT67055.1"/>
    </source>
</evidence>
<feature type="transmembrane region" description="Helical" evidence="1">
    <location>
        <begin position="159"/>
        <end position="177"/>
    </location>
</feature>
<name>A0A1A9BC33_9ACTN</name>
<feature type="transmembrane region" description="Helical" evidence="1">
    <location>
        <begin position="66"/>
        <end position="90"/>
    </location>
</feature>
<gene>
    <name evidence="2" type="ORF">GA0070622_4107</name>
</gene>
<organism evidence="2 3">
    <name type="scientific">Micromonospora sediminicola</name>
    <dbReference type="NCBI Taxonomy" id="946078"/>
    <lineage>
        <taxon>Bacteria</taxon>
        <taxon>Bacillati</taxon>
        <taxon>Actinomycetota</taxon>
        <taxon>Actinomycetes</taxon>
        <taxon>Micromonosporales</taxon>
        <taxon>Micromonosporaceae</taxon>
        <taxon>Micromonospora</taxon>
    </lineage>
</organism>
<feature type="transmembrane region" description="Helical" evidence="1">
    <location>
        <begin position="38"/>
        <end position="59"/>
    </location>
</feature>
<keyword evidence="1" id="KW-0812">Transmembrane</keyword>
<dbReference type="Pfam" id="PF20128">
    <property type="entry name" value="DUF6518"/>
    <property type="match status" value="1"/>
</dbReference>
<sequence length="206" mass="21329">MLPRMPPSRHRPTLLAPVAGILLGFVDFIWITRVPYPLAELGNSTAVWAVAAFALGWWVRSGAVRAAVAATVLLVVAVPSYYLAAALIQGDDLAVVVAPSSLLWMAFGVLAGVVFGVAGTWARADGWRGVVGAALPAAVFVEEALRFAGRARSGYPGGWWNVAIDLALAALLVVLVGRTARPRLLAVAVALPLAAVGALVFAVVSG</sequence>
<evidence type="ECO:0000313" key="3">
    <source>
        <dbReference type="Proteomes" id="UP000199558"/>
    </source>
</evidence>
<dbReference type="OrthoDB" id="3296224at2"/>
<feature type="transmembrane region" description="Helical" evidence="1">
    <location>
        <begin position="12"/>
        <end position="32"/>
    </location>
</feature>
<feature type="transmembrane region" description="Helical" evidence="1">
    <location>
        <begin position="102"/>
        <end position="122"/>
    </location>
</feature>
<feature type="transmembrane region" description="Helical" evidence="1">
    <location>
        <begin position="129"/>
        <end position="147"/>
    </location>
</feature>
<dbReference type="InterPro" id="IPR045393">
    <property type="entry name" value="DUF6518"/>
</dbReference>
<keyword evidence="3" id="KW-1185">Reference proteome</keyword>
<feature type="transmembrane region" description="Helical" evidence="1">
    <location>
        <begin position="184"/>
        <end position="204"/>
    </location>
</feature>
<protein>
    <submittedName>
        <fullName evidence="2">Uncharacterized protein</fullName>
    </submittedName>
</protein>
<accession>A0A1A9BC33</accession>
<keyword evidence="1" id="KW-1133">Transmembrane helix</keyword>
<reference evidence="3" key="1">
    <citation type="submission" date="2016-06" db="EMBL/GenBank/DDBJ databases">
        <authorList>
            <person name="Varghese N."/>
            <person name="Submissions Spin"/>
        </authorList>
    </citation>
    <scope>NUCLEOTIDE SEQUENCE [LARGE SCALE GENOMIC DNA]</scope>
    <source>
        <strain evidence="3">DSM 45794</strain>
    </source>
</reference>
<evidence type="ECO:0000256" key="1">
    <source>
        <dbReference type="SAM" id="Phobius"/>
    </source>
</evidence>
<dbReference type="STRING" id="946078.GA0070622_4107"/>
<keyword evidence="1" id="KW-0472">Membrane</keyword>
<dbReference type="EMBL" id="FLRH01000003">
    <property type="protein sequence ID" value="SBT67055.1"/>
    <property type="molecule type" value="Genomic_DNA"/>
</dbReference>
<proteinExistence type="predicted"/>
<dbReference type="Proteomes" id="UP000199558">
    <property type="component" value="Unassembled WGS sequence"/>
</dbReference>